<feature type="transmembrane region" description="Helical" evidence="2">
    <location>
        <begin position="172"/>
        <end position="192"/>
    </location>
</feature>
<feature type="region of interest" description="Disordered" evidence="1">
    <location>
        <begin position="1"/>
        <end position="24"/>
    </location>
</feature>
<organism evidence="3 4">
    <name type="scientific">Zalerion maritima</name>
    <dbReference type="NCBI Taxonomy" id="339359"/>
    <lineage>
        <taxon>Eukaryota</taxon>
        <taxon>Fungi</taxon>
        <taxon>Dikarya</taxon>
        <taxon>Ascomycota</taxon>
        <taxon>Pezizomycotina</taxon>
        <taxon>Sordariomycetes</taxon>
        <taxon>Lulworthiomycetidae</taxon>
        <taxon>Lulworthiales</taxon>
        <taxon>Lulworthiaceae</taxon>
        <taxon>Zalerion</taxon>
    </lineage>
</organism>
<gene>
    <name evidence="3" type="ORF">MKZ38_005055</name>
</gene>
<evidence type="ECO:0000313" key="3">
    <source>
        <dbReference type="EMBL" id="KAJ2896992.1"/>
    </source>
</evidence>
<dbReference type="AlphaFoldDB" id="A0AAD5RKP9"/>
<protein>
    <submittedName>
        <fullName evidence="3">Siderophore iron transporter</fullName>
    </submittedName>
</protein>
<keyword evidence="2" id="KW-0472">Membrane</keyword>
<accession>A0AAD5RKP9</accession>
<evidence type="ECO:0000313" key="4">
    <source>
        <dbReference type="Proteomes" id="UP001201980"/>
    </source>
</evidence>
<name>A0AAD5RKP9_9PEZI</name>
<keyword evidence="2" id="KW-0812">Transmembrane</keyword>
<keyword evidence="4" id="KW-1185">Reference proteome</keyword>
<reference evidence="3" key="1">
    <citation type="submission" date="2022-07" db="EMBL/GenBank/DDBJ databases">
        <title>Draft genome sequence of Zalerion maritima ATCC 34329, a (micro)plastics degrading marine fungus.</title>
        <authorList>
            <person name="Paco A."/>
            <person name="Goncalves M.F.M."/>
            <person name="Rocha-Santos T.A.P."/>
            <person name="Alves A."/>
        </authorList>
    </citation>
    <scope>NUCLEOTIDE SEQUENCE</scope>
    <source>
        <strain evidence="3">ATCC 34329</strain>
    </source>
</reference>
<dbReference type="Proteomes" id="UP001201980">
    <property type="component" value="Unassembled WGS sequence"/>
</dbReference>
<feature type="transmembrane region" description="Helical" evidence="2">
    <location>
        <begin position="98"/>
        <end position="122"/>
    </location>
</feature>
<evidence type="ECO:0000256" key="1">
    <source>
        <dbReference type="SAM" id="MobiDB-lite"/>
    </source>
</evidence>
<evidence type="ECO:0000256" key="2">
    <source>
        <dbReference type="SAM" id="Phobius"/>
    </source>
</evidence>
<keyword evidence="2" id="KW-1133">Transmembrane helix</keyword>
<comment type="caution">
    <text evidence="3">The sequence shown here is derived from an EMBL/GenBank/DDBJ whole genome shotgun (WGS) entry which is preliminary data.</text>
</comment>
<dbReference type="EMBL" id="JAKWBI020000301">
    <property type="protein sequence ID" value="KAJ2896992.1"/>
    <property type="molecule type" value="Genomic_DNA"/>
</dbReference>
<proteinExistence type="predicted"/>
<sequence length="223" mass="24038">MPPSDDDKNIAFAPVGNNRTPGHSDLKSNVIENGNEPPVGHAAQAGVQAIEAVTSVRTTASLIVAYVVIWFIYFVFFTQQGALGALNHWVTSAFQQHSLTPTVSIMSGVIGGAIGVVLIAALAFWERFFAPVTIIPCSLLLDRTVVGACALGTTLRRRPIISITEAKHVSQFYTLGSTLFGIVVGVFVRYGGQFSSPLPFTLARLCTFWEWAPWSTFATPIPI</sequence>
<feature type="transmembrane region" description="Helical" evidence="2">
    <location>
        <begin position="63"/>
        <end position="86"/>
    </location>
</feature>